<reference evidence="2 3" key="1">
    <citation type="journal article" date="2016" name="Nat. Commun.">
        <title>Thousands of microbial genomes shed light on interconnected biogeochemical processes in an aquifer system.</title>
        <authorList>
            <person name="Anantharaman K."/>
            <person name="Brown C.T."/>
            <person name="Hug L.A."/>
            <person name="Sharon I."/>
            <person name="Castelle C.J."/>
            <person name="Probst A.J."/>
            <person name="Thomas B.C."/>
            <person name="Singh A."/>
            <person name="Wilkins M.J."/>
            <person name="Karaoz U."/>
            <person name="Brodie E.L."/>
            <person name="Williams K.H."/>
            <person name="Hubbard S.S."/>
            <person name="Banfield J.F."/>
        </authorList>
    </citation>
    <scope>NUCLEOTIDE SEQUENCE [LARGE SCALE GENOMIC DNA]</scope>
</reference>
<dbReference type="AlphaFoldDB" id="A0A1F5DND1"/>
<organism evidence="2 3">
    <name type="scientific">Candidatus Berkelbacteria bacterium RBG_13_40_8</name>
    <dbReference type="NCBI Taxonomy" id="1797467"/>
    <lineage>
        <taxon>Bacteria</taxon>
        <taxon>Candidatus Berkelbacteria</taxon>
    </lineage>
</organism>
<protein>
    <recommendedName>
        <fullName evidence="1">Transcriptional repressor PaaX-like central Cas2-like domain-containing protein</fullName>
    </recommendedName>
</protein>
<dbReference type="Pfam" id="PF20803">
    <property type="entry name" value="PaaX_M"/>
    <property type="match status" value="1"/>
</dbReference>
<dbReference type="EMBL" id="MEZT01000019">
    <property type="protein sequence ID" value="OGD56521.1"/>
    <property type="molecule type" value="Genomic_DNA"/>
</dbReference>
<sequence>MKRKKPVIGENEKEIIKMVGLGLFVASSVALPNLPSALKPIFKMRGNKGFQKLLHQLKNKNIIILGGEKIKLTKKGKKLLEQIYISEITIPVPKEWDGNWHLVAYDIPEIYKKSRNLFRAVLERNNFYQIQKSLWVHPYECKQEIAVICKNINILSYVIVMTTNELPNEEKMVVHFSLNDDLD</sequence>
<evidence type="ECO:0000313" key="2">
    <source>
        <dbReference type="EMBL" id="OGD56521.1"/>
    </source>
</evidence>
<evidence type="ECO:0000313" key="3">
    <source>
        <dbReference type="Proteomes" id="UP000178764"/>
    </source>
</evidence>
<dbReference type="SUPFAM" id="SSF143430">
    <property type="entry name" value="TTP0101/SSO1404-like"/>
    <property type="match status" value="1"/>
</dbReference>
<name>A0A1F5DND1_9BACT</name>
<evidence type="ECO:0000259" key="1">
    <source>
        <dbReference type="Pfam" id="PF20803"/>
    </source>
</evidence>
<gene>
    <name evidence="2" type="ORF">A2V71_02500</name>
</gene>
<proteinExistence type="predicted"/>
<comment type="caution">
    <text evidence="2">The sequence shown here is derived from an EMBL/GenBank/DDBJ whole genome shotgun (WGS) entry which is preliminary data.</text>
</comment>
<feature type="domain" description="Transcriptional repressor PaaX-like central Cas2-like" evidence="1">
    <location>
        <begin position="94"/>
        <end position="167"/>
    </location>
</feature>
<dbReference type="Gene3D" id="3.30.70.2650">
    <property type="match status" value="1"/>
</dbReference>
<dbReference type="Proteomes" id="UP000178764">
    <property type="component" value="Unassembled WGS sequence"/>
</dbReference>
<accession>A0A1F5DND1</accession>
<dbReference type="InterPro" id="IPR048846">
    <property type="entry name" value="PaaX-like_central"/>
</dbReference>